<dbReference type="Proteomes" id="UP000265520">
    <property type="component" value="Unassembled WGS sequence"/>
</dbReference>
<dbReference type="EMBL" id="LXQA010667756">
    <property type="protein sequence ID" value="MCI65007.1"/>
    <property type="molecule type" value="Genomic_DNA"/>
</dbReference>
<keyword evidence="4" id="KW-0547">Nucleotide-binding</keyword>
<keyword evidence="3" id="KW-0808">Transferase</keyword>
<evidence type="ECO:0000313" key="9">
    <source>
        <dbReference type="EMBL" id="MCI65007.1"/>
    </source>
</evidence>
<dbReference type="Gene3D" id="1.10.510.10">
    <property type="entry name" value="Transferase(Phosphotransferase) domain 1"/>
    <property type="match status" value="1"/>
</dbReference>
<dbReference type="InterPro" id="IPR011009">
    <property type="entry name" value="Kinase-like_dom_sf"/>
</dbReference>
<evidence type="ECO:0000256" key="3">
    <source>
        <dbReference type="ARBA" id="ARBA00022679"/>
    </source>
</evidence>
<protein>
    <recommendedName>
        <fullName evidence="1">non-specific serine/threonine protein kinase</fullName>
        <ecNumber evidence="1">2.7.11.1</ecNumber>
    </recommendedName>
</protein>
<comment type="caution">
    <text evidence="9">The sequence shown here is derived from an EMBL/GenBank/DDBJ whole genome shotgun (WGS) entry which is preliminary data.</text>
</comment>
<dbReference type="SUPFAM" id="SSF56112">
    <property type="entry name" value="Protein kinase-like (PK-like)"/>
    <property type="match status" value="1"/>
</dbReference>
<dbReference type="PANTHER" id="PTHR45637">
    <property type="entry name" value="FLIPPASE KINASE 1-RELATED"/>
    <property type="match status" value="1"/>
</dbReference>
<proteinExistence type="predicted"/>
<dbReference type="EC" id="2.7.11.1" evidence="1"/>
<comment type="catalytic activity">
    <reaction evidence="7">
        <text>L-threonyl-[protein] + ATP = O-phospho-L-threonyl-[protein] + ADP + H(+)</text>
        <dbReference type="Rhea" id="RHEA:46608"/>
        <dbReference type="Rhea" id="RHEA-COMP:11060"/>
        <dbReference type="Rhea" id="RHEA-COMP:11605"/>
        <dbReference type="ChEBI" id="CHEBI:15378"/>
        <dbReference type="ChEBI" id="CHEBI:30013"/>
        <dbReference type="ChEBI" id="CHEBI:30616"/>
        <dbReference type="ChEBI" id="CHEBI:61977"/>
        <dbReference type="ChEBI" id="CHEBI:456216"/>
        <dbReference type="EC" id="2.7.11.1"/>
    </reaction>
</comment>
<keyword evidence="2" id="KW-0723">Serine/threonine-protein kinase</keyword>
<keyword evidence="10" id="KW-1185">Reference proteome</keyword>
<evidence type="ECO:0000256" key="7">
    <source>
        <dbReference type="ARBA" id="ARBA00047899"/>
    </source>
</evidence>
<sequence length="77" mass="8262">WNPPEPADTLAPEITKGEGHGSAVDWWTYGIFLYELCSKGSYKGIACKGTSSRATSCASEKTVVNHMPTTPNQKGSD</sequence>
<evidence type="ECO:0000256" key="1">
    <source>
        <dbReference type="ARBA" id="ARBA00012513"/>
    </source>
</evidence>
<feature type="non-terminal residue" evidence="9">
    <location>
        <position position="1"/>
    </location>
</feature>
<name>A0A392TX15_9FABA</name>
<evidence type="ECO:0000256" key="4">
    <source>
        <dbReference type="ARBA" id="ARBA00022741"/>
    </source>
</evidence>
<reference evidence="9 10" key="1">
    <citation type="journal article" date="2018" name="Front. Plant Sci.">
        <title>Red Clover (Trifolium pratense) and Zigzag Clover (T. medium) - A Picture of Genomic Similarities and Differences.</title>
        <authorList>
            <person name="Dluhosova J."/>
            <person name="Istvanek J."/>
            <person name="Nedelnik J."/>
            <person name="Repkova J."/>
        </authorList>
    </citation>
    <scope>NUCLEOTIDE SEQUENCE [LARGE SCALE GENOMIC DNA]</scope>
    <source>
        <strain evidence="10">cv. 10/8</strain>
        <tissue evidence="9">Leaf</tissue>
    </source>
</reference>
<dbReference type="GO" id="GO:0004674">
    <property type="term" value="F:protein serine/threonine kinase activity"/>
    <property type="evidence" value="ECO:0007669"/>
    <property type="project" value="UniProtKB-KW"/>
</dbReference>
<keyword evidence="6" id="KW-0067">ATP-binding</keyword>
<dbReference type="GO" id="GO:0005524">
    <property type="term" value="F:ATP binding"/>
    <property type="evidence" value="ECO:0007669"/>
    <property type="project" value="UniProtKB-KW"/>
</dbReference>
<evidence type="ECO:0000256" key="5">
    <source>
        <dbReference type="ARBA" id="ARBA00022777"/>
    </source>
</evidence>
<comment type="catalytic activity">
    <reaction evidence="8">
        <text>L-seryl-[protein] + ATP = O-phospho-L-seryl-[protein] + ADP + H(+)</text>
        <dbReference type="Rhea" id="RHEA:17989"/>
        <dbReference type="Rhea" id="RHEA-COMP:9863"/>
        <dbReference type="Rhea" id="RHEA-COMP:11604"/>
        <dbReference type="ChEBI" id="CHEBI:15378"/>
        <dbReference type="ChEBI" id="CHEBI:29999"/>
        <dbReference type="ChEBI" id="CHEBI:30616"/>
        <dbReference type="ChEBI" id="CHEBI:83421"/>
        <dbReference type="ChEBI" id="CHEBI:456216"/>
        <dbReference type="EC" id="2.7.11.1"/>
    </reaction>
</comment>
<evidence type="ECO:0000256" key="8">
    <source>
        <dbReference type="ARBA" id="ARBA00048679"/>
    </source>
</evidence>
<evidence type="ECO:0000256" key="2">
    <source>
        <dbReference type="ARBA" id="ARBA00022527"/>
    </source>
</evidence>
<accession>A0A392TX15</accession>
<dbReference type="AlphaFoldDB" id="A0A392TX15"/>
<evidence type="ECO:0000313" key="10">
    <source>
        <dbReference type="Proteomes" id="UP000265520"/>
    </source>
</evidence>
<organism evidence="9 10">
    <name type="scientific">Trifolium medium</name>
    <dbReference type="NCBI Taxonomy" id="97028"/>
    <lineage>
        <taxon>Eukaryota</taxon>
        <taxon>Viridiplantae</taxon>
        <taxon>Streptophyta</taxon>
        <taxon>Embryophyta</taxon>
        <taxon>Tracheophyta</taxon>
        <taxon>Spermatophyta</taxon>
        <taxon>Magnoliopsida</taxon>
        <taxon>eudicotyledons</taxon>
        <taxon>Gunneridae</taxon>
        <taxon>Pentapetalae</taxon>
        <taxon>rosids</taxon>
        <taxon>fabids</taxon>
        <taxon>Fabales</taxon>
        <taxon>Fabaceae</taxon>
        <taxon>Papilionoideae</taxon>
        <taxon>50 kb inversion clade</taxon>
        <taxon>NPAAA clade</taxon>
        <taxon>Hologalegina</taxon>
        <taxon>IRL clade</taxon>
        <taxon>Trifolieae</taxon>
        <taxon>Trifolium</taxon>
    </lineage>
</organism>
<evidence type="ECO:0000256" key="6">
    <source>
        <dbReference type="ARBA" id="ARBA00022840"/>
    </source>
</evidence>
<keyword evidence="5 9" id="KW-0418">Kinase</keyword>